<name>A0A6J4PAK5_9ACTN</name>
<dbReference type="EMBL" id="CADCUN010000276">
    <property type="protein sequence ID" value="CAA9409135.1"/>
    <property type="molecule type" value="Genomic_DNA"/>
</dbReference>
<protein>
    <submittedName>
        <fullName evidence="1">Uncharacterized protein</fullName>
    </submittedName>
</protein>
<sequence>MPRRAALVTAAVVLLVVAGLVAWRLGSRATTFEDAVAMVPSGTERATWTDWGAVRRQLDVDLDTDSGGEDVQALLDEAFSRDLTSGSALNTSAVVMHEELGLSPATLDWELFAQSPDGAVEVLRLGEDTDLDGLRDRLESLGWERPASDDGIWVGGADVLARVGPGLTPELQHLAVLDDGLVLSSDQTAYLERAVDVVGGGGDRVAGLAEVAASLEDPVTAVVYTGSHACEKLAMAQADADAQAEADQLVEAAGGVHPLSAFAMGTLREGDVRVALEVEDADEAEAEAEARARLASGPSPGQGGEFSDRFEVTEAGARGRVVTLDLRPVEGEYVLSDLSSGPVLFATC</sequence>
<proteinExistence type="predicted"/>
<accession>A0A6J4PAK5</accession>
<dbReference type="AlphaFoldDB" id="A0A6J4PAK5"/>
<gene>
    <name evidence="1" type="ORF">AVDCRST_MAG60-2562</name>
</gene>
<organism evidence="1">
    <name type="scientific">uncultured Nocardioides sp</name>
    <dbReference type="NCBI Taxonomy" id="198441"/>
    <lineage>
        <taxon>Bacteria</taxon>
        <taxon>Bacillati</taxon>
        <taxon>Actinomycetota</taxon>
        <taxon>Actinomycetes</taxon>
        <taxon>Propionibacteriales</taxon>
        <taxon>Nocardioidaceae</taxon>
        <taxon>Nocardioides</taxon>
        <taxon>environmental samples</taxon>
    </lineage>
</organism>
<evidence type="ECO:0000313" key="1">
    <source>
        <dbReference type="EMBL" id="CAA9409135.1"/>
    </source>
</evidence>
<reference evidence="1" key="1">
    <citation type="submission" date="2020-02" db="EMBL/GenBank/DDBJ databases">
        <authorList>
            <person name="Meier V. D."/>
        </authorList>
    </citation>
    <scope>NUCLEOTIDE SEQUENCE</scope>
    <source>
        <strain evidence="1">AVDCRST_MAG60</strain>
    </source>
</reference>